<organism evidence="2 3">
    <name type="scientific">Aquimarina rubra</name>
    <dbReference type="NCBI Taxonomy" id="1920033"/>
    <lineage>
        <taxon>Bacteria</taxon>
        <taxon>Pseudomonadati</taxon>
        <taxon>Bacteroidota</taxon>
        <taxon>Flavobacteriia</taxon>
        <taxon>Flavobacteriales</taxon>
        <taxon>Flavobacteriaceae</taxon>
        <taxon>Aquimarina</taxon>
    </lineage>
</organism>
<evidence type="ECO:0000259" key="1">
    <source>
        <dbReference type="Pfam" id="PF22322"/>
    </source>
</evidence>
<reference evidence="3" key="1">
    <citation type="journal article" date="2019" name="Int. J. Syst. Evol. Microbiol.">
        <title>The Global Catalogue of Microorganisms (GCM) 10K type strain sequencing project: providing services to taxonomists for standard genome sequencing and annotation.</title>
        <authorList>
            <consortium name="The Broad Institute Genomics Platform"/>
            <consortium name="The Broad Institute Genome Sequencing Center for Infectious Disease"/>
            <person name="Wu L."/>
            <person name="Ma J."/>
        </authorList>
    </citation>
    <scope>NUCLEOTIDE SEQUENCE [LARGE SCALE GENOMIC DNA]</scope>
    <source>
        <strain evidence="3">KCTC 52274</strain>
    </source>
</reference>
<gene>
    <name evidence="2" type="ORF">ACFSR1_13335</name>
</gene>
<keyword evidence="3" id="KW-1185">Reference proteome</keyword>
<comment type="caution">
    <text evidence="2">The sequence shown here is derived from an EMBL/GenBank/DDBJ whole genome shotgun (WGS) entry which is preliminary data.</text>
</comment>
<dbReference type="Proteomes" id="UP001597319">
    <property type="component" value="Unassembled WGS sequence"/>
</dbReference>
<dbReference type="InterPro" id="IPR054246">
    <property type="entry name" value="DUF6973"/>
</dbReference>
<proteinExistence type="predicted"/>
<name>A0ABW5LH16_9FLAO</name>
<evidence type="ECO:0000313" key="3">
    <source>
        <dbReference type="Proteomes" id="UP001597319"/>
    </source>
</evidence>
<evidence type="ECO:0000313" key="2">
    <source>
        <dbReference type="EMBL" id="MFD2563657.1"/>
    </source>
</evidence>
<dbReference type="EMBL" id="JBHULE010000019">
    <property type="protein sequence ID" value="MFD2563657.1"/>
    <property type="molecule type" value="Genomic_DNA"/>
</dbReference>
<feature type="domain" description="DUF6973" evidence="1">
    <location>
        <begin position="21"/>
        <end position="142"/>
    </location>
</feature>
<dbReference type="RefSeq" id="WP_378293274.1">
    <property type="nucleotide sequence ID" value="NZ_JBHULE010000019.1"/>
</dbReference>
<protein>
    <submittedName>
        <fullName evidence="2">DUF6973 domain-containing protein</fullName>
    </submittedName>
</protein>
<sequence length="165" mass="19243">MKIRDLIRRFNFWQLFKIAGIAIQKPLFIIPTLKATKKTMIICDALYGNSHHHHGKANAFRHALWNVLICQKTFSQSKSEDKSIVWAQKITDLHEKLAPNKAIEEAMDLHNNRLGRAYFSKLKNTSEEETISFLKEKTKTAKLISELEEIDSFYNDLVYLSDEIY</sequence>
<dbReference type="Pfam" id="PF22322">
    <property type="entry name" value="DUF6973"/>
    <property type="match status" value="1"/>
</dbReference>
<accession>A0ABW5LH16</accession>